<dbReference type="EMBL" id="AP028919">
    <property type="protein sequence ID" value="BET00518.1"/>
    <property type="molecule type" value="Genomic_DNA"/>
</dbReference>
<name>A0ABN7BA56_9HEMI</name>
<evidence type="ECO:0000313" key="2">
    <source>
        <dbReference type="Proteomes" id="UP001307889"/>
    </source>
</evidence>
<accession>A0ABN7BA56</accession>
<reference evidence="1 2" key="1">
    <citation type="submission" date="2023-09" db="EMBL/GenBank/DDBJ databases">
        <title>Nesidiocoris tenuis whole genome shotgun sequence.</title>
        <authorList>
            <person name="Shibata T."/>
            <person name="Shimoda M."/>
            <person name="Kobayashi T."/>
            <person name="Uehara T."/>
        </authorList>
    </citation>
    <scope>NUCLEOTIDE SEQUENCE [LARGE SCALE GENOMIC DNA]</scope>
    <source>
        <strain evidence="1 2">Japan</strain>
    </source>
</reference>
<protein>
    <submittedName>
        <fullName evidence="1">Uncharacterized protein</fullName>
    </submittedName>
</protein>
<keyword evidence="2" id="KW-1185">Reference proteome</keyword>
<proteinExistence type="predicted"/>
<evidence type="ECO:0000313" key="1">
    <source>
        <dbReference type="EMBL" id="BET00518.1"/>
    </source>
</evidence>
<dbReference type="Proteomes" id="UP001307889">
    <property type="component" value="Chromosome 11"/>
</dbReference>
<gene>
    <name evidence="1" type="ORF">NTJ_13334</name>
</gene>
<organism evidence="1 2">
    <name type="scientific">Nesidiocoris tenuis</name>
    <dbReference type="NCBI Taxonomy" id="355587"/>
    <lineage>
        <taxon>Eukaryota</taxon>
        <taxon>Metazoa</taxon>
        <taxon>Ecdysozoa</taxon>
        <taxon>Arthropoda</taxon>
        <taxon>Hexapoda</taxon>
        <taxon>Insecta</taxon>
        <taxon>Pterygota</taxon>
        <taxon>Neoptera</taxon>
        <taxon>Paraneoptera</taxon>
        <taxon>Hemiptera</taxon>
        <taxon>Heteroptera</taxon>
        <taxon>Panheteroptera</taxon>
        <taxon>Cimicomorpha</taxon>
        <taxon>Miridae</taxon>
        <taxon>Dicyphina</taxon>
        <taxon>Nesidiocoris</taxon>
    </lineage>
</organism>
<sequence length="113" mass="12456">MGQQYSRTLDIDGLITVPRQHCPSGIAVTEQRNTRVCLNALRGPVFLSVPLSFPTASGVSASNYRAIQSYPCSFHLPAWKREQVLISGRLQLVSRSPGSRKGSAFPYDRIQHG</sequence>